<accession>A0ACC1X0X9</accession>
<organism evidence="1 2">
    <name type="scientific">Melia azedarach</name>
    <name type="common">Chinaberry tree</name>
    <dbReference type="NCBI Taxonomy" id="155640"/>
    <lineage>
        <taxon>Eukaryota</taxon>
        <taxon>Viridiplantae</taxon>
        <taxon>Streptophyta</taxon>
        <taxon>Embryophyta</taxon>
        <taxon>Tracheophyta</taxon>
        <taxon>Spermatophyta</taxon>
        <taxon>Magnoliopsida</taxon>
        <taxon>eudicotyledons</taxon>
        <taxon>Gunneridae</taxon>
        <taxon>Pentapetalae</taxon>
        <taxon>rosids</taxon>
        <taxon>malvids</taxon>
        <taxon>Sapindales</taxon>
        <taxon>Meliaceae</taxon>
        <taxon>Melia</taxon>
    </lineage>
</organism>
<evidence type="ECO:0000313" key="1">
    <source>
        <dbReference type="EMBL" id="KAJ4704988.1"/>
    </source>
</evidence>
<proteinExistence type="predicted"/>
<reference evidence="1 2" key="1">
    <citation type="journal article" date="2023" name="Science">
        <title>Complex scaffold remodeling in plant triterpene biosynthesis.</title>
        <authorList>
            <person name="De La Pena R."/>
            <person name="Hodgson H."/>
            <person name="Liu J.C."/>
            <person name="Stephenson M.J."/>
            <person name="Martin A.C."/>
            <person name="Owen C."/>
            <person name="Harkess A."/>
            <person name="Leebens-Mack J."/>
            <person name="Jimenez L.E."/>
            <person name="Osbourn A."/>
            <person name="Sattely E.S."/>
        </authorList>
    </citation>
    <scope>NUCLEOTIDE SEQUENCE [LARGE SCALE GENOMIC DNA]</scope>
    <source>
        <strain evidence="2">cv. JPN11</strain>
        <tissue evidence="1">Leaf</tissue>
    </source>
</reference>
<dbReference type="Proteomes" id="UP001164539">
    <property type="component" value="Chromosome 12"/>
</dbReference>
<name>A0ACC1X0X9_MELAZ</name>
<sequence>MFLMAKISSSNTSSMMLVVACIAIWVSTGLAQFNPAPPFFQIPSLLPPPVESANKCWESLKRIPSCFKEIHDSLSHGQIGKIGPLCCSAINQVNDSCWPKMFPLNPFFPPLLKNFCATPSPQVAAGTNAASKVPLPVLLNETEITECWKSITNSEGCALEIYKALASGQSFGGIGPACCKIVTEIDDKCWPKMFPFNPFFPPLLKSACAKVVQSTPAPKAV</sequence>
<evidence type="ECO:0000313" key="2">
    <source>
        <dbReference type="Proteomes" id="UP001164539"/>
    </source>
</evidence>
<protein>
    <submittedName>
        <fullName evidence="1">ECA1 gametogenesis related family protein</fullName>
    </submittedName>
</protein>
<comment type="caution">
    <text evidence="1">The sequence shown here is derived from an EMBL/GenBank/DDBJ whole genome shotgun (WGS) entry which is preliminary data.</text>
</comment>
<dbReference type="EMBL" id="CM051405">
    <property type="protein sequence ID" value="KAJ4704988.1"/>
    <property type="molecule type" value="Genomic_DNA"/>
</dbReference>
<keyword evidence="2" id="KW-1185">Reference proteome</keyword>
<gene>
    <name evidence="1" type="ORF">OWV82_021822</name>
</gene>